<dbReference type="SUPFAM" id="SSF54236">
    <property type="entry name" value="Ubiquitin-like"/>
    <property type="match status" value="1"/>
</dbReference>
<feature type="compositionally biased region" description="Polar residues" evidence="6">
    <location>
        <begin position="241"/>
        <end position="251"/>
    </location>
</feature>
<evidence type="ECO:0000313" key="8">
    <source>
        <dbReference type="EMBL" id="PGH26711.1"/>
    </source>
</evidence>
<dbReference type="Gene3D" id="3.10.20.90">
    <property type="entry name" value="Phosphatidylinositol 3-kinase Catalytic Subunit, Chain A, domain 1"/>
    <property type="match status" value="1"/>
</dbReference>
<dbReference type="PANTHER" id="PTHR46424:SF1">
    <property type="entry name" value="UBX DOMAIN-CONTAINING PROTEIN 4"/>
    <property type="match status" value="1"/>
</dbReference>
<organism evidence="8 9">
    <name type="scientific">Polytolypa hystricis (strain UAMH7299)</name>
    <dbReference type="NCBI Taxonomy" id="1447883"/>
    <lineage>
        <taxon>Eukaryota</taxon>
        <taxon>Fungi</taxon>
        <taxon>Dikarya</taxon>
        <taxon>Ascomycota</taxon>
        <taxon>Pezizomycotina</taxon>
        <taxon>Eurotiomycetes</taxon>
        <taxon>Eurotiomycetidae</taxon>
        <taxon>Onygenales</taxon>
        <taxon>Onygenales incertae sedis</taxon>
        <taxon>Polytolypa</taxon>
    </lineage>
</organism>
<feature type="region of interest" description="Disordered" evidence="6">
    <location>
        <begin position="390"/>
        <end position="461"/>
    </location>
</feature>
<evidence type="ECO:0000256" key="6">
    <source>
        <dbReference type="SAM" id="MobiDB-lite"/>
    </source>
</evidence>
<feature type="compositionally biased region" description="Basic and acidic residues" evidence="6">
    <location>
        <begin position="452"/>
        <end position="461"/>
    </location>
</feature>
<dbReference type="Gene3D" id="3.40.30.10">
    <property type="entry name" value="Glutaredoxin"/>
    <property type="match status" value="1"/>
</dbReference>
<dbReference type="Pfam" id="PF00789">
    <property type="entry name" value="UBX"/>
    <property type="match status" value="1"/>
</dbReference>
<dbReference type="InterPro" id="IPR001012">
    <property type="entry name" value="UBX_dom"/>
</dbReference>
<gene>
    <name evidence="8" type="ORF">AJ80_01657</name>
</gene>
<dbReference type="STRING" id="1447883.A0A2B7Z068"/>
<dbReference type="EMBL" id="PDNA01000014">
    <property type="protein sequence ID" value="PGH26711.1"/>
    <property type="molecule type" value="Genomic_DNA"/>
</dbReference>
<sequence>MFYDGDLQAGIALAVRNAKSVICFIRDDGEESSAWENEYLADQAISQLVTSKAVPLRLDAGSQEASFLAPFCPIDKVPTLVVIKNGVVKAHLVPGISEEDFKQQLKAALEEEESTGAQVPRQEEMDEGGAATPSPAVSVPTPTTSTSSEVPENNSASSTDQARRESIRAGKRPATNDTPEPEEETDATAHRISWQAQQRKREQKQKEERERVLHQIRQDNEARKQREESRRAATMSRKIAESQNNTSSPAEQTHPKPSPTQQYRLQVRLFDGTSVRSTFAPSKTIRHDVRPWLDSQRSDGDSPYNLKHIISPLPHRTISVAEEDQTLEELDLGPTASLVMVPVRTYTEAYASSGSSLPVRGLYYGYNLVTGTVGAVAGAVGSFLGLGQGAAAGGNDSSTPATGDTEPEPAPRSSAPRASRNRNARPNIRTLFDGADDERDAQFYNGNQLNFEPRKDQDSDK</sequence>
<dbReference type="AlphaFoldDB" id="A0A2B7Z068"/>
<dbReference type="GO" id="GO:0005789">
    <property type="term" value="C:endoplasmic reticulum membrane"/>
    <property type="evidence" value="ECO:0007669"/>
    <property type="project" value="UniProtKB-SubCell"/>
</dbReference>
<evidence type="ECO:0000256" key="2">
    <source>
        <dbReference type="ARBA" id="ARBA00023230"/>
    </source>
</evidence>
<feature type="domain" description="UBX" evidence="7">
    <location>
        <begin position="258"/>
        <end position="340"/>
    </location>
</feature>
<dbReference type="CDD" id="cd01767">
    <property type="entry name" value="UBX"/>
    <property type="match status" value="1"/>
</dbReference>
<dbReference type="SMART" id="SM00166">
    <property type="entry name" value="UBX"/>
    <property type="match status" value="1"/>
</dbReference>
<evidence type="ECO:0000256" key="5">
    <source>
        <dbReference type="ARBA" id="ARBA00046062"/>
    </source>
</evidence>
<dbReference type="GO" id="GO:0036503">
    <property type="term" value="P:ERAD pathway"/>
    <property type="evidence" value="ECO:0007669"/>
    <property type="project" value="TreeGrafter"/>
</dbReference>
<dbReference type="OrthoDB" id="2445133at2759"/>
<keyword evidence="9" id="KW-1185">Reference proteome</keyword>
<dbReference type="Pfam" id="PF23187">
    <property type="entry name" value="UBX7_N"/>
    <property type="match status" value="1"/>
</dbReference>
<name>A0A2B7Z068_POLH7</name>
<feature type="compositionally biased region" description="Low complexity" evidence="6">
    <location>
        <begin position="130"/>
        <end position="152"/>
    </location>
</feature>
<dbReference type="Proteomes" id="UP000224634">
    <property type="component" value="Unassembled WGS sequence"/>
</dbReference>
<comment type="caution">
    <text evidence="8">The sequence shown here is derived from an EMBL/GenBank/DDBJ whole genome shotgun (WGS) entry which is preliminary data.</text>
</comment>
<evidence type="ECO:0000256" key="4">
    <source>
        <dbReference type="ARBA" id="ARBA00041575"/>
    </source>
</evidence>
<dbReference type="InterPro" id="IPR029071">
    <property type="entry name" value="Ubiquitin-like_domsf"/>
</dbReference>
<proteinExistence type="predicted"/>
<protein>
    <recommendedName>
        <fullName evidence="4">UBX domain-containing protein 2</fullName>
    </recommendedName>
</protein>
<dbReference type="GO" id="GO:0006986">
    <property type="term" value="P:response to unfolded protein"/>
    <property type="evidence" value="ECO:0007669"/>
    <property type="project" value="UniProtKB-KW"/>
</dbReference>
<dbReference type="PANTHER" id="PTHR46424">
    <property type="entry name" value="UBX DOMAIN-CONTAINING PROTEIN 4"/>
    <property type="match status" value="1"/>
</dbReference>
<dbReference type="InterPro" id="IPR036249">
    <property type="entry name" value="Thioredoxin-like_sf"/>
</dbReference>
<comment type="subunit">
    <text evidence="3">Directly interacts with VCP. Interacts with UBQLN1. Forms a complex with VCP and UBQLN1.</text>
</comment>
<evidence type="ECO:0000259" key="7">
    <source>
        <dbReference type="PROSITE" id="PS50033"/>
    </source>
</evidence>
<evidence type="ECO:0000256" key="1">
    <source>
        <dbReference type="ARBA" id="ARBA00004406"/>
    </source>
</evidence>
<comment type="function">
    <text evidence="5">Involved in endoplasmic reticulum-associated protein degradation (ERAD). Acts as a platform to recruit both UBQLN1 and VCP to the ER during ERAD.</text>
</comment>
<accession>A0A2B7Z068</accession>
<dbReference type="PROSITE" id="PS50033">
    <property type="entry name" value="UBX"/>
    <property type="match status" value="1"/>
</dbReference>
<evidence type="ECO:0000256" key="3">
    <source>
        <dbReference type="ARBA" id="ARBA00038812"/>
    </source>
</evidence>
<dbReference type="SUPFAM" id="SSF52833">
    <property type="entry name" value="Thioredoxin-like"/>
    <property type="match status" value="1"/>
</dbReference>
<evidence type="ECO:0000313" key="9">
    <source>
        <dbReference type="Proteomes" id="UP000224634"/>
    </source>
</evidence>
<feature type="compositionally biased region" description="Basic and acidic residues" evidence="6">
    <location>
        <begin position="204"/>
        <end position="231"/>
    </location>
</feature>
<feature type="region of interest" description="Disordered" evidence="6">
    <location>
        <begin position="106"/>
        <end position="261"/>
    </location>
</feature>
<keyword evidence="2" id="KW-0834">Unfolded protein response</keyword>
<reference evidence="8 9" key="1">
    <citation type="submission" date="2017-10" db="EMBL/GenBank/DDBJ databases">
        <title>Comparative genomics in systemic dimorphic fungi from Ajellomycetaceae.</title>
        <authorList>
            <person name="Munoz J.F."/>
            <person name="Mcewen J.G."/>
            <person name="Clay O.K."/>
            <person name="Cuomo C.A."/>
        </authorList>
    </citation>
    <scope>NUCLEOTIDE SEQUENCE [LARGE SCALE GENOMIC DNA]</scope>
    <source>
        <strain evidence="8 9">UAMH7299</strain>
    </source>
</reference>
<comment type="subcellular location">
    <subcellularLocation>
        <location evidence="1">Endoplasmic reticulum membrane</location>
        <topology evidence="1">Peripheral membrane protein</topology>
    </subcellularLocation>
</comment>